<protein>
    <recommendedName>
        <fullName evidence="3">AttH domain-containing protein</fullName>
    </recommendedName>
</protein>
<organism evidence="1 2">
    <name type="scientific">Kibdelosporangium phytohabitans</name>
    <dbReference type="NCBI Taxonomy" id="860235"/>
    <lineage>
        <taxon>Bacteria</taxon>
        <taxon>Bacillati</taxon>
        <taxon>Actinomycetota</taxon>
        <taxon>Actinomycetes</taxon>
        <taxon>Pseudonocardiales</taxon>
        <taxon>Pseudonocardiaceae</taxon>
        <taxon>Kibdelosporangium</taxon>
    </lineage>
</organism>
<dbReference type="SUPFAM" id="SSF159245">
    <property type="entry name" value="AttH-like"/>
    <property type="match status" value="1"/>
</dbReference>
<dbReference type="RefSeq" id="WP_054293757.1">
    <property type="nucleotide sequence ID" value="NZ_CP012752.1"/>
</dbReference>
<proteinExistence type="predicted"/>
<dbReference type="EMBL" id="CP012752">
    <property type="protein sequence ID" value="ALG11861.1"/>
    <property type="molecule type" value="Genomic_DNA"/>
</dbReference>
<evidence type="ECO:0008006" key="3">
    <source>
        <dbReference type="Google" id="ProtNLM"/>
    </source>
</evidence>
<dbReference type="AlphaFoldDB" id="A0A0N9I2F8"/>
<gene>
    <name evidence="1" type="ORF">AOZ06_37780</name>
</gene>
<accession>A0A0N9I2F8</accession>
<evidence type="ECO:0000313" key="1">
    <source>
        <dbReference type="EMBL" id="ALG11861.1"/>
    </source>
</evidence>
<dbReference type="OrthoDB" id="6672593at2"/>
<sequence length="378" mass="41919">MSERTPPPATAPVREHPGRFRASRFKANLWRKAIPHLFGAHRDDKPLPRPAIFPPRGRGWGISHYNVVIPELPAPHLFLGCTTMQGASGFQCHDNDFAVRDSPRKTATLALGTAASTHESFTTYSIPLECELAPDGSVLRWGADLLITGLYPEFRLHSRRPGFALDLDIVATGEHSNYARSYLYTHLGMLARYTGMITQDGEITPIAGLCSLEYATGRTPHVLRDRPLPLKLPIDFFTWHVINLDADTQLQFVQMSAQGGYEVVSSAWLREAGKGSTRYGGVDFKVLTYQADPQVAPDGRETYLPETFQALIPGAHGRQLFELTATLDTQVHYGLGRGYLGGYHYQGTRSGKPIAGRGYIEFIEASATQSERYRYVGL</sequence>
<dbReference type="Proteomes" id="UP000063699">
    <property type="component" value="Chromosome"/>
</dbReference>
<evidence type="ECO:0000313" key="2">
    <source>
        <dbReference type="Proteomes" id="UP000063699"/>
    </source>
</evidence>
<keyword evidence="2" id="KW-1185">Reference proteome</keyword>
<dbReference type="Pfam" id="PF20375">
    <property type="entry name" value="DUF6670"/>
    <property type="match status" value="1"/>
</dbReference>
<dbReference type="STRING" id="860235.AOZ06_37780"/>
<dbReference type="KEGG" id="kphy:AOZ06_37780"/>
<reference evidence="1 2" key="1">
    <citation type="submission" date="2015-07" db="EMBL/GenBank/DDBJ databases">
        <title>Genome sequencing of Kibdelosporangium phytohabitans.</title>
        <authorList>
            <person name="Qin S."/>
            <person name="Xing K."/>
        </authorList>
    </citation>
    <scope>NUCLEOTIDE SEQUENCE [LARGE SCALE GENOMIC DNA]</scope>
    <source>
        <strain evidence="1 2">KLBMP1111</strain>
    </source>
</reference>
<dbReference type="InterPro" id="IPR046611">
    <property type="entry name" value="DUF6670"/>
</dbReference>
<name>A0A0N9I2F8_9PSEU</name>